<accession>A0A8I6XDP9</accession>
<sequence length="286" mass="32476">MYEGKSFPLYAAMGVLYEGHIAQGRHCLTSRKPPTITKSGSNFGAKEKMVASSSKRNTRDRSDDSMRTPSIIDINDIPAWDDVDGDAERENTARDEEEFGSEDADGDHPQISESSAKGRRPKKQKSATYVQRLEDSMMAYVNFKKEQATKKERVSQQGKQPSITKCLEILNDMEDVPDEVKIFASDVFKDAANREIFLGYNSRLRGMWLKKEVDKISPQPPTCKSHKTWFSAFILPTKDKFPRLISASIPLQLGFHLAIFLQSIWCFDHRYCSCSLSSQRFITTSH</sequence>
<dbReference type="PANTHER" id="PTHR46934">
    <property type="entry name" value="MYB_DNA-BIND_3 DOMAIN-CONTAINING PROTEIN-RELATED"/>
    <property type="match status" value="1"/>
</dbReference>
<feature type="compositionally biased region" description="Acidic residues" evidence="1">
    <location>
        <begin position="95"/>
        <end position="105"/>
    </location>
</feature>
<evidence type="ECO:0000256" key="1">
    <source>
        <dbReference type="SAM" id="MobiDB-lite"/>
    </source>
</evidence>
<dbReference type="PANTHER" id="PTHR46934:SF6">
    <property type="entry name" value="MYB_SANT-LIKE DOMAIN-CONTAINING PROTEIN"/>
    <property type="match status" value="1"/>
</dbReference>
<dbReference type="AlphaFoldDB" id="A0A8I6XDP9"/>
<dbReference type="Gramene" id="HORVU.MOREX.r2.2HG0132410.1">
    <property type="protein sequence ID" value="HORVU.MOREX.r2.2HG0132410.1.CDS.1"/>
    <property type="gene ID" value="HORVU.MOREX.r2.2HG0132410"/>
</dbReference>
<reference evidence="2" key="3">
    <citation type="submission" date="2022-01" db="UniProtKB">
        <authorList>
            <consortium name="EnsemblPlants"/>
        </authorList>
    </citation>
    <scope>IDENTIFICATION</scope>
    <source>
        <strain evidence="2">subsp. vulgare</strain>
    </source>
</reference>
<feature type="region of interest" description="Disordered" evidence="1">
    <location>
        <begin position="28"/>
        <end position="128"/>
    </location>
</feature>
<dbReference type="EnsemblPlants" id="HORVU.MOREX.r3.2HG0160510.1">
    <property type="protein sequence ID" value="HORVU.MOREX.r3.2HG0160510.1.CDS1"/>
    <property type="gene ID" value="HORVU.MOREX.r3.2HG0160510"/>
</dbReference>
<keyword evidence="3" id="KW-1185">Reference proteome</keyword>
<reference evidence="3" key="1">
    <citation type="journal article" date="2012" name="Nature">
        <title>A physical, genetic and functional sequence assembly of the barley genome.</title>
        <authorList>
            <consortium name="The International Barley Genome Sequencing Consortium"/>
            <person name="Mayer K.F."/>
            <person name="Waugh R."/>
            <person name="Brown J.W."/>
            <person name="Schulman A."/>
            <person name="Langridge P."/>
            <person name="Platzer M."/>
            <person name="Fincher G.B."/>
            <person name="Muehlbauer G.J."/>
            <person name="Sato K."/>
            <person name="Close T.J."/>
            <person name="Wise R.P."/>
            <person name="Stein N."/>
        </authorList>
    </citation>
    <scope>NUCLEOTIDE SEQUENCE [LARGE SCALE GENOMIC DNA]</scope>
    <source>
        <strain evidence="3">cv. Morex</strain>
    </source>
</reference>
<dbReference type="Proteomes" id="UP000011116">
    <property type="component" value="Chromosome 2H"/>
</dbReference>
<evidence type="ECO:0000313" key="3">
    <source>
        <dbReference type="Proteomes" id="UP000011116"/>
    </source>
</evidence>
<name>A0A8I6XDP9_HORVV</name>
<dbReference type="Gramene" id="HORVU.MOREX.r3.2HG0160510.1">
    <property type="protein sequence ID" value="HORVU.MOREX.r3.2HG0160510.1.CDS1"/>
    <property type="gene ID" value="HORVU.MOREX.r3.2HG0160510"/>
</dbReference>
<feature type="compositionally biased region" description="Basic and acidic residues" evidence="1">
    <location>
        <begin position="57"/>
        <end position="66"/>
    </location>
</feature>
<organism evidence="2 3">
    <name type="scientific">Hordeum vulgare subsp. vulgare</name>
    <name type="common">Domesticated barley</name>
    <dbReference type="NCBI Taxonomy" id="112509"/>
    <lineage>
        <taxon>Eukaryota</taxon>
        <taxon>Viridiplantae</taxon>
        <taxon>Streptophyta</taxon>
        <taxon>Embryophyta</taxon>
        <taxon>Tracheophyta</taxon>
        <taxon>Spermatophyta</taxon>
        <taxon>Magnoliopsida</taxon>
        <taxon>Liliopsida</taxon>
        <taxon>Poales</taxon>
        <taxon>Poaceae</taxon>
        <taxon>BOP clade</taxon>
        <taxon>Pooideae</taxon>
        <taxon>Triticodae</taxon>
        <taxon>Triticeae</taxon>
        <taxon>Hordeinae</taxon>
        <taxon>Hordeum</taxon>
    </lineage>
</organism>
<reference evidence="2" key="2">
    <citation type="submission" date="2020-10" db="EMBL/GenBank/DDBJ databases">
        <authorList>
            <person name="Scholz U."/>
            <person name="Mascher M."/>
            <person name="Fiebig A."/>
        </authorList>
    </citation>
    <scope>NUCLEOTIDE SEQUENCE [LARGE SCALE GENOMIC DNA]</scope>
    <source>
        <strain evidence="2">cv. Morex</strain>
    </source>
</reference>
<evidence type="ECO:0000313" key="2">
    <source>
        <dbReference type="EnsemblPlants" id="HORVU.MOREX.r3.2HG0160510.1.CDS1"/>
    </source>
</evidence>
<proteinExistence type="predicted"/>
<protein>
    <submittedName>
        <fullName evidence="2">Uncharacterized protein</fullName>
    </submittedName>
</protein>